<dbReference type="Proteomes" id="UP001283361">
    <property type="component" value="Unassembled WGS sequence"/>
</dbReference>
<evidence type="ECO:0000313" key="2">
    <source>
        <dbReference type="Proteomes" id="UP001283361"/>
    </source>
</evidence>
<sequence>MDLLLESMVCNVRLLVGLGATHISLKLWRKLERCWFNGREIYTFLRKETKYLLSFTPHRTAKMSLGPLPRPEVLSHGPGFCADNVTYSIKCRSVRFPGRKHCLTGQESVQMMSHTPSSVARSASPAGSTV</sequence>
<evidence type="ECO:0000313" key="1">
    <source>
        <dbReference type="EMBL" id="KAK3793594.1"/>
    </source>
</evidence>
<proteinExistence type="predicted"/>
<dbReference type="AlphaFoldDB" id="A0AAE1ATR0"/>
<name>A0AAE1ATR0_9GAST</name>
<protein>
    <submittedName>
        <fullName evidence="1">Uncharacterized protein</fullName>
    </submittedName>
</protein>
<gene>
    <name evidence="1" type="ORF">RRG08_019197</name>
</gene>
<keyword evidence="2" id="KW-1185">Reference proteome</keyword>
<organism evidence="1 2">
    <name type="scientific">Elysia crispata</name>
    <name type="common">lettuce slug</name>
    <dbReference type="NCBI Taxonomy" id="231223"/>
    <lineage>
        <taxon>Eukaryota</taxon>
        <taxon>Metazoa</taxon>
        <taxon>Spiralia</taxon>
        <taxon>Lophotrochozoa</taxon>
        <taxon>Mollusca</taxon>
        <taxon>Gastropoda</taxon>
        <taxon>Heterobranchia</taxon>
        <taxon>Euthyneura</taxon>
        <taxon>Panpulmonata</taxon>
        <taxon>Sacoglossa</taxon>
        <taxon>Placobranchoidea</taxon>
        <taxon>Plakobranchidae</taxon>
        <taxon>Elysia</taxon>
    </lineage>
</organism>
<comment type="caution">
    <text evidence="1">The sequence shown here is derived from an EMBL/GenBank/DDBJ whole genome shotgun (WGS) entry which is preliminary data.</text>
</comment>
<reference evidence="1" key="1">
    <citation type="journal article" date="2023" name="G3 (Bethesda)">
        <title>A reference genome for the long-term kleptoplast-retaining sea slug Elysia crispata morphotype clarki.</title>
        <authorList>
            <person name="Eastman K.E."/>
            <person name="Pendleton A.L."/>
            <person name="Shaikh M.A."/>
            <person name="Suttiyut T."/>
            <person name="Ogas R."/>
            <person name="Tomko P."/>
            <person name="Gavelis G."/>
            <person name="Widhalm J.R."/>
            <person name="Wisecaver J.H."/>
        </authorList>
    </citation>
    <scope>NUCLEOTIDE SEQUENCE</scope>
    <source>
        <strain evidence="1">ECLA1</strain>
    </source>
</reference>
<dbReference type="EMBL" id="JAWDGP010001203">
    <property type="protein sequence ID" value="KAK3793594.1"/>
    <property type="molecule type" value="Genomic_DNA"/>
</dbReference>
<accession>A0AAE1ATR0</accession>